<dbReference type="PROSITE" id="PS01124">
    <property type="entry name" value="HTH_ARAC_FAMILY_2"/>
    <property type="match status" value="1"/>
</dbReference>
<dbReference type="GO" id="GO:0003700">
    <property type="term" value="F:DNA-binding transcription factor activity"/>
    <property type="evidence" value="ECO:0007669"/>
    <property type="project" value="InterPro"/>
</dbReference>
<comment type="caution">
    <text evidence="5">The sequence shown here is derived from an EMBL/GenBank/DDBJ whole genome shotgun (WGS) entry which is preliminary data.</text>
</comment>
<evidence type="ECO:0000256" key="3">
    <source>
        <dbReference type="ARBA" id="ARBA00023163"/>
    </source>
</evidence>
<gene>
    <name evidence="5" type="ORF">C0029_09735</name>
</gene>
<keyword evidence="1" id="KW-0805">Transcription regulation</keyword>
<keyword evidence="6" id="KW-1185">Reference proteome</keyword>
<dbReference type="Gene3D" id="1.10.10.60">
    <property type="entry name" value="Homeodomain-like"/>
    <property type="match status" value="1"/>
</dbReference>
<dbReference type="AlphaFoldDB" id="A0AAP8MF23"/>
<sequence length="348" mass="38933">MEPRLNHARGLLNNFEIRLMLRDLASKQDVSLHQLLDGFDLPDDLLQQPGLRLTLDQEMRLYTRAATHNRDPMLGFKVGSQLSAANYGILGYAVLGAETVDDALTLMTEFAPLISWASHNQLTTDTFAGKRCRCLTLHPAANDPQAAVLEIDSTLASLQRLFNDLAGERLPFSAIQLTHPGTGVDWDWLNDWFACPIYFGAKRNALLISLDTAATLLPHPQPEYSALFRELCRESMNELVKGQGMLDNLRNMIRESEGKPPSLEWAAAQFNISARSLRRNLVATGYTYQALLDEEQFALAQHYLLSTQLTVEAIAGTLGYSSARSFRTAFQRWTGCTPSEFRLAEQSR</sequence>
<dbReference type="PANTHER" id="PTHR47894">
    <property type="entry name" value="HTH-TYPE TRANSCRIPTIONAL REGULATOR GADX"/>
    <property type="match status" value="1"/>
</dbReference>
<organism evidence="5 6">
    <name type="scientific">Halioglobus japonicus</name>
    <dbReference type="NCBI Taxonomy" id="930805"/>
    <lineage>
        <taxon>Bacteria</taxon>
        <taxon>Pseudomonadati</taxon>
        <taxon>Pseudomonadota</taxon>
        <taxon>Gammaproteobacteria</taxon>
        <taxon>Cellvibrionales</taxon>
        <taxon>Halieaceae</taxon>
        <taxon>Halioglobus</taxon>
    </lineage>
</organism>
<dbReference type="RefSeq" id="WP_084199379.1">
    <property type="nucleotide sequence ID" value="NZ_BMYL01000002.1"/>
</dbReference>
<dbReference type="InterPro" id="IPR018060">
    <property type="entry name" value="HTH_AraC"/>
</dbReference>
<dbReference type="Proteomes" id="UP000235162">
    <property type="component" value="Unassembled WGS sequence"/>
</dbReference>
<evidence type="ECO:0000259" key="4">
    <source>
        <dbReference type="PROSITE" id="PS01124"/>
    </source>
</evidence>
<dbReference type="GO" id="GO:0005829">
    <property type="term" value="C:cytosol"/>
    <property type="evidence" value="ECO:0007669"/>
    <property type="project" value="TreeGrafter"/>
</dbReference>
<keyword evidence="2" id="KW-0238">DNA-binding</keyword>
<feature type="domain" description="HTH araC/xylS-type" evidence="4">
    <location>
        <begin position="247"/>
        <end position="344"/>
    </location>
</feature>
<dbReference type="Pfam" id="PF12625">
    <property type="entry name" value="Arabinose_bd"/>
    <property type="match status" value="1"/>
</dbReference>
<dbReference type="InterPro" id="IPR009057">
    <property type="entry name" value="Homeodomain-like_sf"/>
</dbReference>
<accession>A0AAP8MF23</accession>
<keyword evidence="3" id="KW-0804">Transcription</keyword>
<dbReference type="GO" id="GO:0000976">
    <property type="term" value="F:transcription cis-regulatory region binding"/>
    <property type="evidence" value="ECO:0007669"/>
    <property type="project" value="TreeGrafter"/>
</dbReference>
<dbReference type="SUPFAM" id="SSF46689">
    <property type="entry name" value="Homeodomain-like"/>
    <property type="match status" value="1"/>
</dbReference>
<dbReference type="KEGG" id="hja:BST95_10715"/>
<proteinExistence type="predicted"/>
<name>A0AAP8MF23_9GAMM</name>
<dbReference type="SMART" id="SM00342">
    <property type="entry name" value="HTH_ARAC"/>
    <property type="match status" value="1"/>
</dbReference>
<evidence type="ECO:0000313" key="6">
    <source>
        <dbReference type="Proteomes" id="UP000235162"/>
    </source>
</evidence>
<reference evidence="5 6" key="1">
    <citation type="submission" date="2018-01" db="EMBL/GenBank/DDBJ databases">
        <title>The draft genome sequence of Halioglobus japonicus S1-36.</title>
        <authorList>
            <person name="Du Z.-J."/>
            <person name="Shi M.-J."/>
        </authorList>
    </citation>
    <scope>NUCLEOTIDE SEQUENCE [LARGE SCALE GENOMIC DNA]</scope>
    <source>
        <strain evidence="5 6">S1-36</strain>
    </source>
</reference>
<dbReference type="InterPro" id="IPR032687">
    <property type="entry name" value="AraC-type_N"/>
</dbReference>
<evidence type="ECO:0000256" key="1">
    <source>
        <dbReference type="ARBA" id="ARBA00023015"/>
    </source>
</evidence>
<protein>
    <submittedName>
        <fullName evidence="5">AraC family transcriptional regulator</fullName>
    </submittedName>
</protein>
<evidence type="ECO:0000256" key="2">
    <source>
        <dbReference type="ARBA" id="ARBA00023125"/>
    </source>
</evidence>
<dbReference type="PANTHER" id="PTHR47894:SF1">
    <property type="entry name" value="HTH-TYPE TRANSCRIPTIONAL REGULATOR VQSM"/>
    <property type="match status" value="1"/>
</dbReference>
<dbReference type="EMBL" id="PKUR01000002">
    <property type="protein sequence ID" value="PLW86663.1"/>
    <property type="molecule type" value="Genomic_DNA"/>
</dbReference>
<evidence type="ECO:0000313" key="5">
    <source>
        <dbReference type="EMBL" id="PLW86663.1"/>
    </source>
</evidence>
<dbReference type="Pfam" id="PF12833">
    <property type="entry name" value="HTH_18"/>
    <property type="match status" value="1"/>
</dbReference>